<feature type="domain" description="Peptidase M1 membrane alanine aminopeptidase" evidence="2">
    <location>
        <begin position="364"/>
        <end position="583"/>
    </location>
</feature>
<evidence type="ECO:0000313" key="4">
    <source>
        <dbReference type="Proteomes" id="UP000319486"/>
    </source>
</evidence>
<keyword evidence="4" id="KW-1185">Reference proteome</keyword>
<feature type="chain" id="PRO_5030107431" evidence="1">
    <location>
        <begin position="28"/>
        <end position="750"/>
    </location>
</feature>
<evidence type="ECO:0000256" key="1">
    <source>
        <dbReference type="SAM" id="SignalP"/>
    </source>
</evidence>
<keyword evidence="1" id="KW-0732">Signal</keyword>
<dbReference type="SUPFAM" id="SSF55486">
    <property type="entry name" value="Metalloproteases ('zincins'), catalytic domain"/>
    <property type="match status" value="1"/>
</dbReference>
<dbReference type="GO" id="GO:0008270">
    <property type="term" value="F:zinc ion binding"/>
    <property type="evidence" value="ECO:0007669"/>
    <property type="project" value="InterPro"/>
</dbReference>
<dbReference type="Proteomes" id="UP000319486">
    <property type="component" value="Unassembled WGS sequence"/>
</dbReference>
<gene>
    <name evidence="3" type="ORF">EAH88_05590</name>
</gene>
<dbReference type="EMBL" id="RCZO01000002">
    <property type="protein sequence ID" value="TPG10567.1"/>
    <property type="molecule type" value="Genomic_DNA"/>
</dbReference>
<dbReference type="InterPro" id="IPR014782">
    <property type="entry name" value="Peptidase_M1_dom"/>
</dbReference>
<reference evidence="3 4" key="1">
    <citation type="journal article" date="2019" name="Environ. Microbiol.">
        <title>Species interactions and distinct microbial communities in high Arctic permafrost affected cryosols are associated with the CH4 and CO2 gas fluxes.</title>
        <authorList>
            <person name="Altshuler I."/>
            <person name="Hamel J."/>
            <person name="Turney S."/>
            <person name="Magnuson E."/>
            <person name="Levesque R."/>
            <person name="Greer C."/>
            <person name="Whyte L.G."/>
        </authorList>
    </citation>
    <scope>NUCLEOTIDE SEQUENCE [LARGE SCALE GENOMIC DNA]</scope>
    <source>
        <strain evidence="3 4">S13Y</strain>
    </source>
</reference>
<name>A0A502FPZ9_9GAMM</name>
<dbReference type="OrthoDB" id="9814383at2"/>
<proteinExistence type="predicted"/>
<dbReference type="Gene3D" id="1.10.390.10">
    <property type="entry name" value="Neutral Protease Domain 2"/>
    <property type="match status" value="1"/>
</dbReference>
<sequence>MRPVVRKWGYLCAVTLSVAVWPWMATAQLAVAPAAASVPASATSAPTDSGTAVLADIPFAVADAAAPLAPSAADAWGGERTGTEATLSDRVVSYRIDAELDATKHAVTGREHMTWRNRSDRPVSHVYFHLYLNGFQNEGSTWFTERKVLTAHGRSRGEAALKKGEWGWIDLQQVRQGDAALKWSFVQPDGGPTTDQTVVRIDLAEPVAAGATLALDIDFLSQLPRVVERTGWFGDFNLVGQWFPKIGVLELAGERGAIAPRWNVHEFHFNSEFYADFGSYDVNLTVPSDYTVGAVGQLQGQPQAANGKTTYHFMQGDVHDFAWVAAKGYKTLDGSWQGPGSPKVALKVLYPPEYVGSAQTQLKASTDSLDYFSKTLGAYPYRTLTVVVPPYNADEAGGMEYPTFYTTEGYTKVEPGTPNQYASDFVTIHEFGHGYFYGILASNEFEEPMLDEGLNEYWDQRMLRERGQSIDLTTPLLRRLGFAPAFPGFSVERMASGLKQPADPLGENAWDRFSSSSYGTVYSRTATAMHDLEERLGKDVTERAFREYYKRWRFRHPSAADLRATLIDVSGNAKAVNEVFDQYVYGTARIDDRVASIDTVEVLPQTGSVLKDGKRTEFNSSEIDKQIDKQREDWAKVHSNAKPGGGPFPWSSTVTVSRDGAQVPQLLRVKFADGSSEDVKWNDDRRWARFVFTKPAKVVSAALDPEQKIYLDANKLNDSLTTKADGTASRRWSADVASLLQAFYALVGSL</sequence>
<dbReference type="CDD" id="cd09604">
    <property type="entry name" value="M1_APN_like"/>
    <property type="match status" value="1"/>
</dbReference>
<comment type="caution">
    <text evidence="3">The sequence shown here is derived from an EMBL/GenBank/DDBJ whole genome shotgun (WGS) entry which is preliminary data.</text>
</comment>
<accession>A0A502FPZ9</accession>
<protein>
    <submittedName>
        <fullName evidence="3">M1 family peptidase</fullName>
    </submittedName>
</protein>
<dbReference type="InterPro" id="IPR027268">
    <property type="entry name" value="Peptidase_M4/M1_CTD_sf"/>
</dbReference>
<evidence type="ECO:0000313" key="3">
    <source>
        <dbReference type="EMBL" id="TPG10567.1"/>
    </source>
</evidence>
<organism evidence="3 4">
    <name type="scientific">Rhodanobacter glycinis</name>
    <dbReference type="NCBI Taxonomy" id="582702"/>
    <lineage>
        <taxon>Bacteria</taxon>
        <taxon>Pseudomonadati</taxon>
        <taxon>Pseudomonadota</taxon>
        <taxon>Gammaproteobacteria</taxon>
        <taxon>Lysobacterales</taxon>
        <taxon>Rhodanobacteraceae</taxon>
        <taxon>Rhodanobacter</taxon>
    </lineage>
</organism>
<dbReference type="GO" id="GO:0008237">
    <property type="term" value="F:metallopeptidase activity"/>
    <property type="evidence" value="ECO:0007669"/>
    <property type="project" value="InterPro"/>
</dbReference>
<feature type="signal peptide" evidence="1">
    <location>
        <begin position="1"/>
        <end position="27"/>
    </location>
</feature>
<evidence type="ECO:0000259" key="2">
    <source>
        <dbReference type="Pfam" id="PF01433"/>
    </source>
</evidence>
<dbReference type="Pfam" id="PF01433">
    <property type="entry name" value="Peptidase_M1"/>
    <property type="match status" value="1"/>
</dbReference>
<dbReference type="AlphaFoldDB" id="A0A502FPZ9"/>